<feature type="compositionally biased region" description="Low complexity" evidence="2">
    <location>
        <begin position="373"/>
        <end position="387"/>
    </location>
</feature>
<organism evidence="4 5">
    <name type="scientific">Cyclospora cayetanensis</name>
    <dbReference type="NCBI Taxonomy" id="88456"/>
    <lineage>
        <taxon>Eukaryota</taxon>
        <taxon>Sar</taxon>
        <taxon>Alveolata</taxon>
        <taxon>Apicomplexa</taxon>
        <taxon>Conoidasida</taxon>
        <taxon>Coccidia</taxon>
        <taxon>Eucoccidiorida</taxon>
        <taxon>Eimeriorina</taxon>
        <taxon>Eimeriidae</taxon>
        <taxon>Cyclospora</taxon>
    </lineage>
</organism>
<evidence type="ECO:0000313" key="4">
    <source>
        <dbReference type="EMBL" id="OEH79050.1"/>
    </source>
</evidence>
<sequence length="764" mass="83742">MAKGKRGSGRTAAQPSRLSGTSTKAERRAASSVLESSAIPDGELSDGSADFLPLTGGRDDEESSEYEALLMRQMGLEGAEDAADEEDSGDGTGEGTEDNESDEGQGAEAGSDDGESTDDGEARTAWGRRAKDFYGGSSSDESSEDEEELQLQVAEAVRVNEVEDVEGMQEEHFGADPRALEGLRKLLDMQGKSLASDKASEKAGDEKTEQEFLWQARLDAEVGAILDGFSMYADEQHQKAQAAVVGLSKEELEKVVASAHPELQGLLRELREALKEVNEKVMPLVALARSRKFLTREGVSLFDTKNQLLLSYLSYLSYYVVLKAHGVSIASHPVVERLIESRLLLQKIRPVEAALKPQLEQLLLMGREEGSKASAAAPRARPEAFAAVGESDEDAEEPDFQKEGTEDGESGSDGEAHTDVQTYKAPKMLAMEYTQDKASPTLSVVGCEAMCVPSIQVSAKDKAARELQRAAARLQKSELVRAVRAVAGDAPEEIGIERWLAAKAHGQAVREAGLIGASKFDDDDQELEIMRRSLSKKERKAQAAQRALFERRAAAAVGSTLEDLAIFADESIALEDDGLESIAGPIQRTKARGALGHYLNAAKQAADEAAKTRKANAEKLVLSRQQNVQHLSRRVNDTGRHRAPLPSNDVEPDEEFEALAGEARRKKELKKKRMQEKAMQFLPQIEEEVSGQRGITREIEKNKGLIRKRKKFEGNARVHNRMKYQQKSKKLKSIRPEMRAVEDRNYEGETSGIRANLKKSRTLR</sequence>
<accession>A0A1D3D6K9</accession>
<feature type="domain" description="Sas10 C-terminal" evidence="3">
    <location>
        <begin position="690"/>
        <end position="763"/>
    </location>
</feature>
<proteinExistence type="predicted"/>
<feature type="region of interest" description="Disordered" evidence="2">
    <location>
        <begin position="1"/>
        <end position="151"/>
    </location>
</feature>
<feature type="compositionally biased region" description="Basic and acidic residues" evidence="2">
    <location>
        <begin position="734"/>
        <end position="747"/>
    </location>
</feature>
<evidence type="ECO:0000256" key="1">
    <source>
        <dbReference type="ARBA" id="ARBA00022553"/>
    </source>
</evidence>
<dbReference type="VEuPathDB" id="ToxoDB:LOC34622339"/>
<feature type="compositionally biased region" description="Polar residues" evidence="2">
    <location>
        <begin position="11"/>
        <end position="23"/>
    </location>
</feature>
<dbReference type="PANTHER" id="PTHR13237:SF9">
    <property type="entry name" value="NEUROGUIDIN"/>
    <property type="match status" value="1"/>
</dbReference>
<dbReference type="FunCoup" id="A0A1D3D6K9">
    <property type="interactions" value="29"/>
</dbReference>
<dbReference type="AlphaFoldDB" id="A0A1D3D6K9"/>
<dbReference type="GO" id="GO:0000462">
    <property type="term" value="P:maturation of SSU-rRNA from tricistronic rRNA transcript (SSU-rRNA, 5.8S rRNA, LSU-rRNA)"/>
    <property type="evidence" value="ECO:0007669"/>
    <property type="project" value="TreeGrafter"/>
</dbReference>
<dbReference type="VEuPathDB" id="ToxoDB:cyc_06097"/>
<keyword evidence="1" id="KW-0597">Phosphoprotein</keyword>
<dbReference type="InterPro" id="IPR018972">
    <property type="entry name" value="Sas10_C_dom"/>
</dbReference>
<evidence type="ECO:0000313" key="5">
    <source>
        <dbReference type="Proteomes" id="UP000095192"/>
    </source>
</evidence>
<feature type="compositionally biased region" description="Basic residues" evidence="2">
    <location>
        <begin position="718"/>
        <end position="733"/>
    </location>
</feature>
<name>A0A1D3D6K9_9EIME</name>
<dbReference type="InParanoid" id="A0A1D3D6K9"/>
<feature type="compositionally biased region" description="Acidic residues" evidence="2">
    <location>
        <begin position="78"/>
        <end position="119"/>
    </location>
</feature>
<evidence type="ECO:0000259" key="3">
    <source>
        <dbReference type="Pfam" id="PF09368"/>
    </source>
</evidence>
<dbReference type="EMBL" id="JROU02000524">
    <property type="protein sequence ID" value="OEH79050.1"/>
    <property type="molecule type" value="Genomic_DNA"/>
</dbReference>
<feature type="region of interest" description="Disordered" evidence="2">
    <location>
        <begin position="372"/>
        <end position="417"/>
    </location>
</feature>
<dbReference type="GO" id="GO:0032040">
    <property type="term" value="C:small-subunit processome"/>
    <property type="evidence" value="ECO:0007669"/>
    <property type="project" value="TreeGrafter"/>
</dbReference>
<dbReference type="Pfam" id="PF09368">
    <property type="entry name" value="Sas10"/>
    <property type="match status" value="1"/>
</dbReference>
<evidence type="ECO:0000256" key="2">
    <source>
        <dbReference type="SAM" id="MobiDB-lite"/>
    </source>
</evidence>
<dbReference type="InterPro" id="IPR007146">
    <property type="entry name" value="Sas10/Utp3/C1D"/>
</dbReference>
<comment type="caution">
    <text evidence="4">The sequence shown here is derived from an EMBL/GenBank/DDBJ whole genome shotgun (WGS) entry which is preliminary data.</text>
</comment>
<dbReference type="Pfam" id="PF04000">
    <property type="entry name" value="Sas10_Utp3"/>
    <property type="match status" value="1"/>
</dbReference>
<dbReference type="PANTHER" id="PTHR13237">
    <property type="entry name" value="SOMETHING ABOUT SILENCING PROTEIN 10-RELATED"/>
    <property type="match status" value="1"/>
</dbReference>
<dbReference type="Proteomes" id="UP000095192">
    <property type="component" value="Unassembled WGS sequence"/>
</dbReference>
<protein>
    <recommendedName>
        <fullName evidence="3">Sas10 C-terminal domain-containing protein</fullName>
    </recommendedName>
</protein>
<keyword evidence="5" id="KW-1185">Reference proteome</keyword>
<gene>
    <name evidence="4" type="ORF">cyc_06097</name>
</gene>
<reference evidence="4 5" key="1">
    <citation type="journal article" date="2016" name="BMC Genomics">
        <title>Comparative genomics reveals Cyclospora cayetanensis possesses coccidia-like metabolism and invasion components but unique surface antigens.</title>
        <authorList>
            <person name="Liu S."/>
            <person name="Wang L."/>
            <person name="Zheng H."/>
            <person name="Xu Z."/>
            <person name="Roellig D.M."/>
            <person name="Li N."/>
            <person name="Frace M.A."/>
            <person name="Tang K."/>
            <person name="Arrowood M.J."/>
            <person name="Moss D.M."/>
            <person name="Zhang L."/>
            <person name="Feng Y."/>
            <person name="Xiao L."/>
        </authorList>
    </citation>
    <scope>NUCLEOTIDE SEQUENCE [LARGE SCALE GENOMIC DNA]</scope>
    <source>
        <strain evidence="4 5">CHN_HEN01</strain>
    </source>
</reference>
<feature type="region of interest" description="Disordered" evidence="2">
    <location>
        <begin position="710"/>
        <end position="764"/>
    </location>
</feature>